<protein>
    <submittedName>
        <fullName evidence="1">Uncharacterized protein</fullName>
    </submittedName>
</protein>
<reference evidence="1" key="1">
    <citation type="journal article" date="2014" name="Int. J. Syst. Evol. Microbiol.">
        <title>Complete genome sequence of Corynebacterium casei LMG S-19264T (=DSM 44701T), isolated from a smear-ripened cheese.</title>
        <authorList>
            <consortium name="US DOE Joint Genome Institute (JGI-PGF)"/>
            <person name="Walter F."/>
            <person name="Albersmeier A."/>
            <person name="Kalinowski J."/>
            <person name="Ruckert C."/>
        </authorList>
    </citation>
    <scope>NUCLEOTIDE SEQUENCE</scope>
    <source>
        <strain evidence="1">JCM 4815</strain>
    </source>
</reference>
<dbReference type="AlphaFoldDB" id="A0A918PCS6"/>
<reference evidence="1" key="2">
    <citation type="submission" date="2020-09" db="EMBL/GenBank/DDBJ databases">
        <authorList>
            <person name="Sun Q."/>
            <person name="Ohkuma M."/>
        </authorList>
    </citation>
    <scope>NUCLEOTIDE SEQUENCE</scope>
    <source>
        <strain evidence="1">JCM 4815</strain>
    </source>
</reference>
<dbReference type="Proteomes" id="UP000622166">
    <property type="component" value="Unassembled WGS sequence"/>
</dbReference>
<keyword evidence="2" id="KW-1185">Reference proteome</keyword>
<dbReference type="EMBL" id="BMVW01000002">
    <property type="protein sequence ID" value="GGY98400.1"/>
    <property type="molecule type" value="Genomic_DNA"/>
</dbReference>
<name>A0A918PCS6_9ACTN</name>
<comment type="caution">
    <text evidence="1">The sequence shown here is derived from an EMBL/GenBank/DDBJ whole genome shotgun (WGS) entry which is preliminary data.</text>
</comment>
<organism evidence="1 2">
    <name type="scientific">Streptomyces poonensis</name>
    <dbReference type="NCBI Taxonomy" id="68255"/>
    <lineage>
        <taxon>Bacteria</taxon>
        <taxon>Bacillati</taxon>
        <taxon>Actinomycetota</taxon>
        <taxon>Actinomycetes</taxon>
        <taxon>Kitasatosporales</taxon>
        <taxon>Streptomycetaceae</taxon>
        <taxon>Streptomyces</taxon>
    </lineage>
</organism>
<sequence>MDPAPAELAAALDPDTLTPEEVAGVLAFAGPGGEAVRPARMAPVLVLLDVLPPRLKERLLTEFIGSLFRV</sequence>
<gene>
    <name evidence="1" type="ORF">GCM10010365_16210</name>
</gene>
<evidence type="ECO:0000313" key="1">
    <source>
        <dbReference type="EMBL" id="GGY98400.1"/>
    </source>
</evidence>
<evidence type="ECO:0000313" key="2">
    <source>
        <dbReference type="Proteomes" id="UP000622166"/>
    </source>
</evidence>
<accession>A0A918PCS6</accession>
<proteinExistence type="predicted"/>